<dbReference type="InterPro" id="IPR011051">
    <property type="entry name" value="RmlC_Cupin_sf"/>
</dbReference>
<dbReference type="Gene3D" id="2.60.120.10">
    <property type="entry name" value="Jelly Rolls"/>
    <property type="match status" value="1"/>
</dbReference>
<comment type="caution">
    <text evidence="3">The sequence shown here is derived from an EMBL/GenBank/DDBJ whole genome shotgun (WGS) entry which is preliminary data.</text>
</comment>
<dbReference type="AlphaFoldDB" id="A0A0R1QLK7"/>
<proteinExistence type="predicted"/>
<dbReference type="Pfam" id="PF02311">
    <property type="entry name" value="AraC_binding"/>
    <property type="match status" value="1"/>
</dbReference>
<dbReference type="RefSeq" id="WP_056963419.1">
    <property type="nucleotide sequence ID" value="NZ_AZEU01000129.1"/>
</dbReference>
<dbReference type="GO" id="GO:0003677">
    <property type="term" value="F:DNA binding"/>
    <property type="evidence" value="ECO:0007669"/>
    <property type="project" value="UniProtKB-KW"/>
</dbReference>
<dbReference type="InterPro" id="IPR014710">
    <property type="entry name" value="RmlC-like_jellyroll"/>
</dbReference>
<name>A0A0R1QLK7_9LACO</name>
<dbReference type="GO" id="GO:0006355">
    <property type="term" value="P:regulation of DNA-templated transcription"/>
    <property type="evidence" value="ECO:0007669"/>
    <property type="project" value="InterPro"/>
</dbReference>
<feature type="domain" description="AraC-type arabinose-binding/dimerisation" evidence="2">
    <location>
        <begin position="61"/>
        <end position="140"/>
    </location>
</feature>
<organism evidence="3 4">
    <name type="scientific">Lacticaseibacillus manihotivorans DSM 13343 = JCM 12514</name>
    <dbReference type="NCBI Taxonomy" id="1423769"/>
    <lineage>
        <taxon>Bacteria</taxon>
        <taxon>Bacillati</taxon>
        <taxon>Bacillota</taxon>
        <taxon>Bacilli</taxon>
        <taxon>Lactobacillales</taxon>
        <taxon>Lactobacillaceae</taxon>
        <taxon>Lacticaseibacillus</taxon>
    </lineage>
</organism>
<reference evidence="3 4" key="1">
    <citation type="journal article" date="2015" name="Genome Announc.">
        <title>Expanding the biotechnology potential of lactobacilli through comparative genomics of 213 strains and associated genera.</title>
        <authorList>
            <person name="Sun Z."/>
            <person name="Harris H.M."/>
            <person name="McCann A."/>
            <person name="Guo C."/>
            <person name="Argimon S."/>
            <person name="Zhang W."/>
            <person name="Yang X."/>
            <person name="Jeffery I.B."/>
            <person name="Cooney J.C."/>
            <person name="Kagawa T.F."/>
            <person name="Liu W."/>
            <person name="Song Y."/>
            <person name="Salvetti E."/>
            <person name="Wrobel A."/>
            <person name="Rasinkangas P."/>
            <person name="Parkhill J."/>
            <person name="Rea M.C."/>
            <person name="O'Sullivan O."/>
            <person name="Ritari J."/>
            <person name="Douillard F.P."/>
            <person name="Paul Ross R."/>
            <person name="Yang R."/>
            <person name="Briner A.E."/>
            <person name="Felis G.E."/>
            <person name="de Vos W.M."/>
            <person name="Barrangou R."/>
            <person name="Klaenhammer T.R."/>
            <person name="Caufield P.W."/>
            <person name="Cui Y."/>
            <person name="Zhang H."/>
            <person name="O'Toole P.W."/>
        </authorList>
    </citation>
    <scope>NUCLEOTIDE SEQUENCE [LARGE SCALE GENOMIC DNA]</scope>
    <source>
        <strain evidence="3 4">DSM 13343</strain>
    </source>
</reference>
<dbReference type="Proteomes" id="UP000051790">
    <property type="component" value="Unassembled WGS sequence"/>
</dbReference>
<dbReference type="SUPFAM" id="SSF51182">
    <property type="entry name" value="RmlC-like cupins"/>
    <property type="match status" value="1"/>
</dbReference>
<dbReference type="InterPro" id="IPR003313">
    <property type="entry name" value="AraC-bd"/>
</dbReference>
<dbReference type="EMBL" id="AZEU01000129">
    <property type="protein sequence ID" value="KRL45345.1"/>
    <property type="molecule type" value="Genomic_DNA"/>
</dbReference>
<evidence type="ECO:0000313" key="4">
    <source>
        <dbReference type="Proteomes" id="UP000051790"/>
    </source>
</evidence>
<dbReference type="OrthoDB" id="9816335at2"/>
<gene>
    <name evidence="3" type="ORF">FD01_GL000725</name>
</gene>
<evidence type="ECO:0000259" key="2">
    <source>
        <dbReference type="Pfam" id="PF02311"/>
    </source>
</evidence>
<evidence type="ECO:0000313" key="3">
    <source>
        <dbReference type="EMBL" id="KRL45345.1"/>
    </source>
</evidence>
<accession>A0A0R1QLK7</accession>
<keyword evidence="1" id="KW-0238">DNA-binding</keyword>
<protein>
    <recommendedName>
        <fullName evidence="2">AraC-type arabinose-binding/dimerisation domain-containing protein</fullName>
    </recommendedName>
</protein>
<dbReference type="PATRIC" id="fig|1423769.4.peg.773"/>
<sequence>MELSQLDEILFRKDMLERLKNDDRKLRELTDVFKPTVTTYKHKALLAFSKTSHDQIEISKQPRGILIPEHIQDYVELSYVYHGNCQYLLNGQLLSFTTGSMVLIDQHVRHTMRVLGQADIVVNFIFDPKFISQDLIDQLVPESELQEFFLRASSHYSEHENFIAFAPDHELAQMVNLMLKEYYGNQVNSAQTIMIAMKLLLLVTSRLSHTQTNLKVKLPNRRSQVSYADIIAYVRENYQNVTFEFGMSISQYRASR</sequence>
<evidence type="ECO:0000256" key="1">
    <source>
        <dbReference type="ARBA" id="ARBA00023125"/>
    </source>
</evidence>
<keyword evidence="4" id="KW-1185">Reference proteome</keyword>